<dbReference type="InterPro" id="IPR050261">
    <property type="entry name" value="FrsA_esterase"/>
</dbReference>
<dbReference type="ESTHER" id="9gamm-PpelaLip">
    <property type="family name" value="Polyesterase-lipase-cutinase"/>
</dbReference>
<accession>A0A1B0Z6Y3</accession>
<dbReference type="SUPFAM" id="SSF53474">
    <property type="entry name" value="alpha/beta-Hydrolases"/>
    <property type="match status" value="1"/>
</dbReference>
<evidence type="ECO:0000256" key="1">
    <source>
        <dbReference type="ARBA" id="ARBA00022801"/>
    </source>
</evidence>
<dbReference type="GO" id="GO:0052689">
    <property type="term" value="F:carboxylic ester hydrolase activity"/>
    <property type="evidence" value="ECO:0007669"/>
    <property type="project" value="UniProtKB-ARBA"/>
</dbReference>
<reference evidence="4" key="1">
    <citation type="submission" date="2016-02" db="EMBL/GenBank/DDBJ databases">
        <title>Biodegradation of ionic polyesters by wastewater microorganisms and associated enzymes.</title>
        <authorList>
            <person name="Ribitsch D."/>
            <person name="Haernvall K."/>
            <person name="Guebitz G.M."/>
        </authorList>
    </citation>
    <scope>NUCLEOTIDE SEQUENCE</scope>
    <source>
        <strain evidence="4">CL-AP6</strain>
    </source>
</reference>
<dbReference type="Pfam" id="PF12740">
    <property type="entry name" value="PETase"/>
    <property type="match status" value="1"/>
</dbReference>
<gene>
    <name evidence="4" type="primary">lip</name>
</gene>
<evidence type="ECO:0000256" key="2">
    <source>
        <dbReference type="SAM" id="SignalP"/>
    </source>
</evidence>
<proteinExistence type="predicted"/>
<dbReference type="SMR" id="A0A1B0Z6Y3"/>
<keyword evidence="1" id="KW-0378">Hydrolase</keyword>
<feature type="chain" id="PRO_5008517736" evidence="2">
    <location>
        <begin position="28"/>
        <end position="307"/>
    </location>
</feature>
<dbReference type="Gene3D" id="3.40.50.1820">
    <property type="entry name" value="alpha/beta hydrolase"/>
    <property type="match status" value="1"/>
</dbReference>
<dbReference type="EMBL" id="KU695573">
    <property type="protein sequence ID" value="ANP21910.1"/>
    <property type="molecule type" value="Genomic_DNA"/>
</dbReference>
<organism evidence="4">
    <name type="scientific">Halopseudomonas pelagia</name>
    <dbReference type="NCBI Taxonomy" id="553151"/>
    <lineage>
        <taxon>Bacteria</taxon>
        <taxon>Pseudomonadati</taxon>
        <taxon>Pseudomonadota</taxon>
        <taxon>Gammaproteobacteria</taxon>
        <taxon>Pseudomonadales</taxon>
        <taxon>Pseudomonadaceae</taxon>
        <taxon>Halopseudomonas</taxon>
    </lineage>
</organism>
<feature type="signal peptide" evidence="2">
    <location>
        <begin position="1"/>
        <end position="27"/>
    </location>
</feature>
<name>A0A1B0Z6Y3_9GAMM</name>
<dbReference type="InterPro" id="IPR029058">
    <property type="entry name" value="AB_hydrolase_fold"/>
</dbReference>
<dbReference type="PANTHER" id="PTHR22946:SF9">
    <property type="entry name" value="POLYKETIDE TRANSFERASE AF380"/>
    <property type="match status" value="1"/>
</dbReference>
<dbReference type="PANTHER" id="PTHR22946">
    <property type="entry name" value="DIENELACTONE HYDROLASE DOMAIN-CONTAINING PROTEIN-RELATED"/>
    <property type="match status" value="1"/>
</dbReference>
<keyword evidence="2" id="KW-0732">Signal</keyword>
<protein>
    <submittedName>
        <fullName evidence="4">Lipase</fullName>
    </submittedName>
</protein>
<sequence length="307" mass="32755">MKNTLIPKSLSTLFAASALMLSATVMAANPAPPQDPVEPGGFARGPDPSVSFLEADRGPYSVNTSRVSGLVSGFGGGTIHYPSGTTGTMAAIVVIPGYVSAESSIEWWGPKLASHGFVVMTIDTNTSFDQPPSRARQINSALDYLIDQNTATRSAVRGMIDTNRLGVVGWSMGGGGTLRVATEGRISAAIPLAPWDTSSLQFRNVQAPTLIFACESDIIAPVGSHASPFYNRLPGDLNKAFVEIDGGNHYCANGAASFGRYDSVLSRMGVSWMKLHLDQDERYKQFLCGPNHTADNRISEYRGNCPY</sequence>
<dbReference type="InterPro" id="IPR041127">
    <property type="entry name" value="PET_hydrolase/cutinase-like"/>
</dbReference>
<evidence type="ECO:0000259" key="3">
    <source>
        <dbReference type="Pfam" id="PF12740"/>
    </source>
</evidence>
<dbReference type="RefSeq" id="WP_022964382.1">
    <property type="nucleotide sequence ID" value="NZ_CAXBGI010000005.1"/>
</dbReference>
<evidence type="ECO:0000313" key="4">
    <source>
        <dbReference type="EMBL" id="ANP21910.1"/>
    </source>
</evidence>
<feature type="domain" description="PET hydrolase/cutinase-like" evidence="3">
    <location>
        <begin position="42"/>
        <end position="306"/>
    </location>
</feature>
<dbReference type="AlphaFoldDB" id="A0A1B0Z6Y3"/>